<dbReference type="GO" id="GO:0005524">
    <property type="term" value="F:ATP binding"/>
    <property type="evidence" value="ECO:0007669"/>
    <property type="project" value="InterPro"/>
</dbReference>
<gene>
    <name evidence="3" type="ORF">RDB_LOCUS211615</name>
</gene>
<dbReference type="AlphaFoldDB" id="A0A8H3CJK2"/>
<name>A0A8H3CJK2_9AGAM</name>
<dbReference type="PANTHER" id="PTHR44329">
    <property type="entry name" value="SERINE/THREONINE-PROTEIN KINASE TNNI3K-RELATED"/>
    <property type="match status" value="1"/>
</dbReference>
<organism evidence="3 4">
    <name type="scientific">Rhizoctonia solani</name>
    <dbReference type="NCBI Taxonomy" id="456999"/>
    <lineage>
        <taxon>Eukaryota</taxon>
        <taxon>Fungi</taxon>
        <taxon>Dikarya</taxon>
        <taxon>Basidiomycota</taxon>
        <taxon>Agaricomycotina</taxon>
        <taxon>Agaricomycetes</taxon>
        <taxon>Cantharellales</taxon>
        <taxon>Ceratobasidiaceae</taxon>
        <taxon>Rhizoctonia</taxon>
    </lineage>
</organism>
<dbReference type="GO" id="GO:0004674">
    <property type="term" value="F:protein serine/threonine kinase activity"/>
    <property type="evidence" value="ECO:0007669"/>
    <property type="project" value="TreeGrafter"/>
</dbReference>
<protein>
    <recommendedName>
        <fullName evidence="2">Protein kinase domain-containing protein</fullName>
    </recommendedName>
</protein>
<dbReference type="SMART" id="SM00220">
    <property type="entry name" value="S_TKc"/>
    <property type="match status" value="1"/>
</dbReference>
<comment type="caution">
    <text evidence="3">The sequence shown here is derived from an EMBL/GenBank/DDBJ whole genome shotgun (WGS) entry which is preliminary data.</text>
</comment>
<dbReference type="InterPro" id="IPR051681">
    <property type="entry name" value="Ser/Thr_Kinases-Pseudokinases"/>
</dbReference>
<evidence type="ECO:0000313" key="3">
    <source>
        <dbReference type="EMBL" id="CAE6482147.1"/>
    </source>
</evidence>
<dbReference type="Pfam" id="PF00069">
    <property type="entry name" value="Pkinase"/>
    <property type="match status" value="1"/>
</dbReference>
<sequence>MAAVIDITPASMPMEPSVLGRISKMIFKPKVSKNDDDAIQKLLQNVKTLHEDVMLTSRRARECAGTHQSNNTNEVTESAELRGIDNRLTRARIELLCFQSLHSTEITSNAGIRKLIIEIDNVLRQAGDLLLVGHPSVERNAATSDQTQGNTTSGSLGLETTPTMDGSTDDAALNPPELKVTKDTTIEDVIAYYEKNGLTNYTELLRAAGIAAEEPRFQSNKAEVYQIELPNQQYVAVKRVFHENDYKRLKRATRELACWCFPKHQNILPVLGFAVIRGHLAMVSPWMKNRRITDYIENNPSVDRLELCVQLIGAIDYLHQHDMVHGDIKSHNMLISDEGEIQVTDFGVSIKKHRKIEFSGTGGQQGTHLWMAPEILRGGDSTKEADMYALGMTLIEIFTGKPPYSSKNLYFEVIPGVISGSLRPGRPESLRPNETGNALWELMKQCWMTEPNERLTSSEALDMIKFIQLVL</sequence>
<dbReference type="SUPFAM" id="SSF56112">
    <property type="entry name" value="Protein kinase-like (PK-like)"/>
    <property type="match status" value="1"/>
</dbReference>
<dbReference type="InterPro" id="IPR008271">
    <property type="entry name" value="Ser/Thr_kinase_AS"/>
</dbReference>
<dbReference type="PROSITE" id="PS50011">
    <property type="entry name" value="PROTEIN_KINASE_DOM"/>
    <property type="match status" value="1"/>
</dbReference>
<dbReference type="EMBL" id="CAJMWW010000667">
    <property type="protein sequence ID" value="CAE6482147.1"/>
    <property type="molecule type" value="Genomic_DNA"/>
</dbReference>
<dbReference type="Proteomes" id="UP000663841">
    <property type="component" value="Unassembled WGS sequence"/>
</dbReference>
<accession>A0A8H3CJK2</accession>
<evidence type="ECO:0000256" key="1">
    <source>
        <dbReference type="SAM" id="MobiDB-lite"/>
    </source>
</evidence>
<proteinExistence type="predicted"/>
<feature type="domain" description="Protein kinase" evidence="2">
    <location>
        <begin position="202"/>
        <end position="467"/>
    </location>
</feature>
<feature type="region of interest" description="Disordered" evidence="1">
    <location>
        <begin position="140"/>
        <end position="161"/>
    </location>
</feature>
<dbReference type="InterPro" id="IPR000719">
    <property type="entry name" value="Prot_kinase_dom"/>
</dbReference>
<dbReference type="PROSITE" id="PS00108">
    <property type="entry name" value="PROTEIN_KINASE_ST"/>
    <property type="match status" value="1"/>
</dbReference>
<dbReference type="Gene3D" id="1.10.510.10">
    <property type="entry name" value="Transferase(Phosphotransferase) domain 1"/>
    <property type="match status" value="1"/>
</dbReference>
<reference evidence="3" key="1">
    <citation type="submission" date="2021-01" db="EMBL/GenBank/DDBJ databases">
        <authorList>
            <person name="Kaushik A."/>
        </authorList>
    </citation>
    <scope>NUCLEOTIDE SEQUENCE</scope>
    <source>
        <strain evidence="3">AG3-T5</strain>
    </source>
</reference>
<evidence type="ECO:0000313" key="4">
    <source>
        <dbReference type="Proteomes" id="UP000663841"/>
    </source>
</evidence>
<feature type="compositionally biased region" description="Polar residues" evidence="1">
    <location>
        <begin position="141"/>
        <end position="161"/>
    </location>
</feature>
<dbReference type="InterPro" id="IPR011009">
    <property type="entry name" value="Kinase-like_dom_sf"/>
</dbReference>
<evidence type="ECO:0000259" key="2">
    <source>
        <dbReference type="PROSITE" id="PS50011"/>
    </source>
</evidence>